<evidence type="ECO:0000256" key="4">
    <source>
        <dbReference type="ARBA" id="ARBA00022917"/>
    </source>
</evidence>
<evidence type="ECO:0000259" key="8">
    <source>
        <dbReference type="Pfam" id="PF00133"/>
    </source>
</evidence>
<dbReference type="PANTHER" id="PTHR42780:SF1">
    <property type="entry name" value="ISOLEUCINE--TRNA LIGASE, CYTOPLASMIC"/>
    <property type="match status" value="1"/>
</dbReference>
<gene>
    <name evidence="9" type="ORF">Tci_005891</name>
</gene>
<dbReference type="GO" id="GO:0006428">
    <property type="term" value="P:isoleucyl-tRNA aminoacylation"/>
    <property type="evidence" value="ECO:0007669"/>
    <property type="project" value="TreeGrafter"/>
</dbReference>
<proteinExistence type="predicted"/>
<keyword evidence="7" id="KW-0812">Transmembrane</keyword>
<reference evidence="9" key="1">
    <citation type="journal article" date="2019" name="Sci. Rep.">
        <title>Draft genome of Tanacetum cinerariifolium, the natural source of mosquito coil.</title>
        <authorList>
            <person name="Yamashiro T."/>
            <person name="Shiraishi A."/>
            <person name="Satake H."/>
            <person name="Nakayama K."/>
        </authorList>
    </citation>
    <scope>NUCLEOTIDE SEQUENCE</scope>
</reference>
<keyword evidence="3" id="KW-0067">ATP-binding</keyword>
<sequence>MFLYHHWVRQPIMIGEHPSRTFRRCSVMCLGTPVISTGFQAKMSKLRPSNPHNLLRPSSVRLEPIITVCSGYFGFIATLTLFFCYWLGSFSVGSKTIAHSSGTNLLLFRVITPPSTRIFSIPCDNFPALRNFSICFLRALNFPLSKAKISLGVFVSSKKRSCFFSDLSATSLLRKDVVTLIISSNVFGISSWRRLMSSRFVIPYTLFPLLPNLLNTPPSFVLCLGDLDHSRLTGDFDRSCLILEKTLVLGIRERLGLCLLSCSLVLIVFDSEYRELVVVFVAIFPEGCDGRRPTSILRNWLISFPSRVSHGRRGLTRSGLLRIAHGKLLVLSWGRTSRLDSGLRVRTHICQRMSESGPLVWQRSAINRVSADVDSPPWTFLDPRKACHGLLPIGGTKPTHSEHCSKELNTSRNTSSTTVHRSQQASHTTAASLLEQSKTSSRATRPPLGTTSHIALGGIVGLPVEHEIDKKLEVTRREDVLSMGIDVYNEECRSIVTRYVGEWKKVITRCGRWIDFDNGYKTMDLKFMETVWWVFAELHKKGLVYKGFKVTRSTVSDKFHESFKGCLGLFLASCNVKSQ</sequence>
<dbReference type="GO" id="GO:0004822">
    <property type="term" value="F:isoleucine-tRNA ligase activity"/>
    <property type="evidence" value="ECO:0007669"/>
    <property type="project" value="InterPro"/>
</dbReference>
<dbReference type="PANTHER" id="PTHR42780">
    <property type="entry name" value="SOLEUCYL-TRNA SYNTHETASE"/>
    <property type="match status" value="1"/>
</dbReference>
<dbReference type="Gene3D" id="3.40.50.620">
    <property type="entry name" value="HUPs"/>
    <property type="match status" value="1"/>
</dbReference>
<keyword evidence="7" id="KW-0472">Membrane</keyword>
<evidence type="ECO:0000256" key="6">
    <source>
        <dbReference type="SAM" id="MobiDB-lite"/>
    </source>
</evidence>
<feature type="transmembrane region" description="Helical" evidence="7">
    <location>
        <begin position="65"/>
        <end position="88"/>
    </location>
</feature>
<organism evidence="9">
    <name type="scientific">Tanacetum cinerariifolium</name>
    <name type="common">Dalmatian daisy</name>
    <name type="synonym">Chrysanthemum cinerariifolium</name>
    <dbReference type="NCBI Taxonomy" id="118510"/>
    <lineage>
        <taxon>Eukaryota</taxon>
        <taxon>Viridiplantae</taxon>
        <taxon>Streptophyta</taxon>
        <taxon>Embryophyta</taxon>
        <taxon>Tracheophyta</taxon>
        <taxon>Spermatophyta</taxon>
        <taxon>Magnoliopsida</taxon>
        <taxon>eudicotyledons</taxon>
        <taxon>Gunneridae</taxon>
        <taxon>Pentapetalae</taxon>
        <taxon>asterids</taxon>
        <taxon>campanulids</taxon>
        <taxon>Asterales</taxon>
        <taxon>Asteraceae</taxon>
        <taxon>Asteroideae</taxon>
        <taxon>Anthemideae</taxon>
        <taxon>Anthemidinae</taxon>
        <taxon>Tanacetum</taxon>
    </lineage>
</organism>
<evidence type="ECO:0000256" key="1">
    <source>
        <dbReference type="ARBA" id="ARBA00022598"/>
    </source>
</evidence>
<evidence type="ECO:0000256" key="5">
    <source>
        <dbReference type="ARBA" id="ARBA00023146"/>
    </source>
</evidence>
<dbReference type="InterPro" id="IPR023586">
    <property type="entry name" value="Ile-tRNA-ligase_type2"/>
</dbReference>
<keyword evidence="7" id="KW-1133">Transmembrane helix</keyword>
<keyword evidence="4" id="KW-0648">Protein biosynthesis</keyword>
<keyword evidence="1 9" id="KW-0436">Ligase</keyword>
<dbReference type="GO" id="GO:0005524">
    <property type="term" value="F:ATP binding"/>
    <property type="evidence" value="ECO:0007669"/>
    <property type="project" value="UniProtKB-KW"/>
</dbReference>
<protein>
    <submittedName>
        <fullName evidence="9">Isoleucine--tRNA ligase, cytoplasmic-like</fullName>
    </submittedName>
</protein>
<dbReference type="AlphaFoldDB" id="A0A6L2JA91"/>
<comment type="caution">
    <text evidence="9">The sequence shown here is derived from an EMBL/GenBank/DDBJ whole genome shotgun (WGS) entry which is preliminary data.</text>
</comment>
<dbReference type="InterPro" id="IPR002300">
    <property type="entry name" value="aa-tRNA-synth_Ia"/>
</dbReference>
<dbReference type="InterPro" id="IPR014729">
    <property type="entry name" value="Rossmann-like_a/b/a_fold"/>
</dbReference>
<evidence type="ECO:0000256" key="7">
    <source>
        <dbReference type="SAM" id="Phobius"/>
    </source>
</evidence>
<dbReference type="SUPFAM" id="SSF52374">
    <property type="entry name" value="Nucleotidylyl transferase"/>
    <property type="match status" value="1"/>
</dbReference>
<evidence type="ECO:0000256" key="2">
    <source>
        <dbReference type="ARBA" id="ARBA00022741"/>
    </source>
</evidence>
<feature type="compositionally biased region" description="Polar residues" evidence="6">
    <location>
        <begin position="407"/>
        <end position="450"/>
    </location>
</feature>
<feature type="domain" description="Aminoacyl-tRNA synthetase class Ia" evidence="8">
    <location>
        <begin position="460"/>
        <end position="551"/>
    </location>
</feature>
<feature type="region of interest" description="Disordered" evidence="6">
    <location>
        <begin position="394"/>
        <end position="450"/>
    </location>
</feature>
<accession>A0A6L2JA91</accession>
<dbReference type="Pfam" id="PF00133">
    <property type="entry name" value="tRNA-synt_1"/>
    <property type="match status" value="1"/>
</dbReference>
<name>A0A6L2JA91_TANCI</name>
<evidence type="ECO:0000313" key="9">
    <source>
        <dbReference type="EMBL" id="GEU33913.1"/>
    </source>
</evidence>
<keyword evidence="2" id="KW-0547">Nucleotide-binding</keyword>
<evidence type="ECO:0000256" key="3">
    <source>
        <dbReference type="ARBA" id="ARBA00022840"/>
    </source>
</evidence>
<keyword evidence="5" id="KW-0030">Aminoacyl-tRNA synthetase</keyword>
<dbReference type="EMBL" id="BKCJ010000517">
    <property type="protein sequence ID" value="GEU33913.1"/>
    <property type="molecule type" value="Genomic_DNA"/>
</dbReference>